<protein>
    <submittedName>
        <fullName evidence="1">Monocarboxylate transporter</fullName>
    </submittedName>
</protein>
<keyword evidence="2" id="KW-1185">Reference proteome</keyword>
<comment type="caution">
    <text evidence="1">The sequence shown here is derived from an EMBL/GenBank/DDBJ whole genome shotgun (WGS) entry which is preliminary data.</text>
</comment>
<proteinExistence type="predicted"/>
<sequence length="556" mass="62481">MTRPYYVVTLTYLKETINEKRAQGSHIVMSAWLGALCLCISFMSSPIIVAICRRKSTRLAAVLGGLLLGLSCLFTSFAMQFHQVLLSYGILLGIGAGIVRETSGLVLGHYFKRRREFVEMVCQTGGGVGIALFSVLYKEAVGKLGWRLGLQAVTGLLSLAFFLPIVYRSANLYHPQRRAITHLKNQRKKVKEKKTHVKVKKPPMFDFSPLKSKGLRVLLIASTFGALGIYAPVIYLAYQGYREGLEDSALVLLQTFLGFASALGCVGFGLITVKPSSQCLISRQYLCQASMVGIGISLLALSAVQGYHGYVLFVWMYGICLGGYSYSLKMFTLERIKARHFTKAWSFIQGAKSIPVLIGIPITGYINQTYPKYGYYFSFVSTLLGASLLFLVGNKKEPIVMNNTNVVTNCNYNVPNLNECICPLGAYGNIYAHEISPYNIYRQPGNHYERIFTNYEPIGRNSLHRRSYKHKFEHQPVRYLPKSLSYAANIERSPHMMGPKYAESDFARYNHVMHARNNLRPSKSFPEGLGRWDHYGSYRRPCVRNVQVIEQITTSV</sequence>
<dbReference type="Proteomes" id="UP001056778">
    <property type="component" value="Chromosome 8"/>
</dbReference>
<evidence type="ECO:0000313" key="1">
    <source>
        <dbReference type="EMBL" id="KAI4457027.1"/>
    </source>
</evidence>
<organism evidence="1 2">
    <name type="scientific">Holotrichia oblita</name>
    <name type="common">Chafer beetle</name>
    <dbReference type="NCBI Taxonomy" id="644536"/>
    <lineage>
        <taxon>Eukaryota</taxon>
        <taxon>Metazoa</taxon>
        <taxon>Ecdysozoa</taxon>
        <taxon>Arthropoda</taxon>
        <taxon>Hexapoda</taxon>
        <taxon>Insecta</taxon>
        <taxon>Pterygota</taxon>
        <taxon>Neoptera</taxon>
        <taxon>Endopterygota</taxon>
        <taxon>Coleoptera</taxon>
        <taxon>Polyphaga</taxon>
        <taxon>Scarabaeiformia</taxon>
        <taxon>Scarabaeidae</taxon>
        <taxon>Melolonthinae</taxon>
        <taxon>Holotrichia</taxon>
    </lineage>
</organism>
<name>A0ACB9SPY3_HOLOL</name>
<reference evidence="1" key="1">
    <citation type="submission" date="2022-04" db="EMBL/GenBank/DDBJ databases">
        <title>Chromosome-scale genome assembly of Holotrichia oblita Faldermann.</title>
        <authorList>
            <person name="Rongchong L."/>
        </authorList>
    </citation>
    <scope>NUCLEOTIDE SEQUENCE</scope>
    <source>
        <strain evidence="1">81SQS9</strain>
    </source>
</reference>
<gene>
    <name evidence="1" type="ORF">MML48_8g00021628</name>
</gene>
<dbReference type="EMBL" id="CM043022">
    <property type="protein sequence ID" value="KAI4457027.1"/>
    <property type="molecule type" value="Genomic_DNA"/>
</dbReference>
<accession>A0ACB9SPY3</accession>
<evidence type="ECO:0000313" key="2">
    <source>
        <dbReference type="Proteomes" id="UP001056778"/>
    </source>
</evidence>